<keyword evidence="2" id="KW-1133">Transmembrane helix</keyword>
<proteinExistence type="predicted"/>
<dbReference type="GO" id="GO:0009372">
    <property type="term" value="P:quorum sensing"/>
    <property type="evidence" value="ECO:0007669"/>
    <property type="project" value="InterPro"/>
</dbReference>
<dbReference type="Proteomes" id="UP000447574">
    <property type="component" value="Unassembled WGS sequence"/>
</dbReference>
<evidence type="ECO:0000313" key="4">
    <source>
        <dbReference type="Proteomes" id="UP000447574"/>
    </source>
</evidence>
<name>A0A7X2BTX1_9PSED</name>
<dbReference type="AlphaFoldDB" id="A0A7X2BTX1"/>
<gene>
    <name evidence="3" type="ORF">GHO37_10980</name>
</gene>
<dbReference type="EMBL" id="WIWF01000033">
    <property type="protein sequence ID" value="MQT74827.1"/>
    <property type="molecule type" value="Genomic_DNA"/>
</dbReference>
<keyword evidence="2" id="KW-0472">Membrane</keyword>
<dbReference type="RefSeq" id="WP_153438251.1">
    <property type="nucleotide sequence ID" value="NZ_WIWF01000033.1"/>
</dbReference>
<dbReference type="InterPro" id="IPR028140">
    <property type="entry name" value="TraM"/>
</dbReference>
<protein>
    <submittedName>
        <fullName evidence="3">Conjugal transfer protein TraM</fullName>
    </submittedName>
</protein>
<feature type="coiled-coil region" evidence="1">
    <location>
        <begin position="34"/>
        <end position="61"/>
    </location>
</feature>
<feature type="transmembrane region" description="Helical" evidence="2">
    <location>
        <begin position="122"/>
        <end position="144"/>
    </location>
</feature>
<keyword evidence="2" id="KW-0812">Transmembrane</keyword>
<evidence type="ECO:0000256" key="2">
    <source>
        <dbReference type="SAM" id="Phobius"/>
    </source>
</evidence>
<dbReference type="NCBIfam" id="NF010470">
    <property type="entry name" value="PRK13895.1"/>
    <property type="match status" value="1"/>
</dbReference>
<reference evidence="3 4" key="1">
    <citation type="submission" date="2019-10" db="EMBL/GenBank/DDBJ databases">
        <title>Evaluation of single-gene subtyping targets for Pseudomonas.</title>
        <authorList>
            <person name="Reichler S.J."/>
            <person name="Orsi R.H."/>
            <person name="Wiedmann M."/>
            <person name="Martin N.H."/>
            <person name="Murphy S.I."/>
        </authorList>
    </citation>
    <scope>NUCLEOTIDE SEQUENCE [LARGE SCALE GENOMIC DNA]</scope>
    <source>
        <strain evidence="3 4">FSL R10-2932</strain>
    </source>
</reference>
<sequence>MADDLESLRQEIFRVHGISVGKDDPIMILFTLNNRLLAEGAKAQEEQLEQFKSELEGIAYQWGNDAKEKAERILNASLTASKEAMASLMKASASEAAKAMQSEFDKALRRAEAPAQTARNLVVLNVAASVITLAAALLVVWSSLH</sequence>
<dbReference type="Pfam" id="PF11657">
    <property type="entry name" value="Activator-TraM"/>
    <property type="match status" value="1"/>
</dbReference>
<evidence type="ECO:0000313" key="3">
    <source>
        <dbReference type="EMBL" id="MQT74827.1"/>
    </source>
</evidence>
<evidence type="ECO:0000256" key="1">
    <source>
        <dbReference type="SAM" id="Coils"/>
    </source>
</evidence>
<organism evidence="3 4">
    <name type="scientific">Pseudomonas helleri</name>
    <dbReference type="NCBI Taxonomy" id="1608996"/>
    <lineage>
        <taxon>Bacteria</taxon>
        <taxon>Pseudomonadati</taxon>
        <taxon>Pseudomonadota</taxon>
        <taxon>Gammaproteobacteria</taxon>
        <taxon>Pseudomonadales</taxon>
        <taxon>Pseudomonadaceae</taxon>
        <taxon>Pseudomonas</taxon>
    </lineage>
</organism>
<keyword evidence="1" id="KW-0175">Coiled coil</keyword>
<comment type="caution">
    <text evidence="3">The sequence shown here is derived from an EMBL/GenBank/DDBJ whole genome shotgun (WGS) entry which is preliminary data.</text>
</comment>
<accession>A0A7X2BTX1</accession>